<evidence type="ECO:0000313" key="4">
    <source>
        <dbReference type="Proteomes" id="UP000269721"/>
    </source>
</evidence>
<keyword evidence="1" id="KW-0560">Oxidoreductase</keyword>
<dbReference type="InterPro" id="IPR008927">
    <property type="entry name" value="6-PGluconate_DH-like_C_sf"/>
</dbReference>
<dbReference type="Gene3D" id="3.40.50.720">
    <property type="entry name" value="NAD(P)-binding Rossmann-like Domain"/>
    <property type="match status" value="1"/>
</dbReference>
<feature type="non-terminal residue" evidence="3">
    <location>
        <position position="1"/>
    </location>
</feature>
<proteinExistence type="predicted"/>
<dbReference type="EMBL" id="KZ996455">
    <property type="protein sequence ID" value="RKO88827.1"/>
    <property type="molecule type" value="Genomic_DNA"/>
</dbReference>
<feature type="non-terminal residue" evidence="3">
    <location>
        <position position="223"/>
    </location>
</feature>
<dbReference type="InterPro" id="IPR003099">
    <property type="entry name" value="Prephen_DH"/>
</dbReference>
<evidence type="ECO:0000256" key="1">
    <source>
        <dbReference type="ARBA" id="ARBA00023002"/>
    </source>
</evidence>
<dbReference type="GO" id="GO:0004665">
    <property type="term" value="F:prephenate dehydrogenase (NADP+) activity"/>
    <property type="evidence" value="ECO:0007669"/>
    <property type="project" value="InterPro"/>
</dbReference>
<dbReference type="SUPFAM" id="SSF48179">
    <property type="entry name" value="6-phosphogluconate dehydrogenase C-terminal domain-like"/>
    <property type="match status" value="1"/>
</dbReference>
<evidence type="ECO:0000313" key="3">
    <source>
        <dbReference type="EMBL" id="RKO88827.1"/>
    </source>
</evidence>
<reference evidence="4" key="1">
    <citation type="journal article" date="2018" name="Nat. Microbiol.">
        <title>Leveraging single-cell genomics to expand the fungal tree of life.</title>
        <authorList>
            <person name="Ahrendt S.R."/>
            <person name="Quandt C.A."/>
            <person name="Ciobanu D."/>
            <person name="Clum A."/>
            <person name="Salamov A."/>
            <person name="Andreopoulos B."/>
            <person name="Cheng J.F."/>
            <person name="Woyke T."/>
            <person name="Pelin A."/>
            <person name="Henrissat B."/>
            <person name="Reynolds N.K."/>
            <person name="Benny G.L."/>
            <person name="Smith M.E."/>
            <person name="James T.Y."/>
            <person name="Grigoriev I.V."/>
        </authorList>
    </citation>
    <scope>NUCLEOTIDE SEQUENCE [LARGE SCALE GENOMIC DNA]</scope>
</reference>
<dbReference type="GO" id="GO:0008977">
    <property type="term" value="F:prephenate dehydrogenase (NAD+) activity"/>
    <property type="evidence" value="ECO:0007669"/>
    <property type="project" value="InterPro"/>
</dbReference>
<name>A0A4V1IR50_9FUNG</name>
<dbReference type="Proteomes" id="UP000269721">
    <property type="component" value="Unassembled WGS sequence"/>
</dbReference>
<feature type="domain" description="Prephenate/arogenate dehydrogenase" evidence="2">
    <location>
        <begin position="1"/>
        <end position="223"/>
    </location>
</feature>
<accession>A0A4V1IR50</accession>
<dbReference type="PANTHER" id="PTHR21363">
    <property type="entry name" value="PREPHENATE DEHYDROGENASE"/>
    <property type="match status" value="1"/>
</dbReference>
<dbReference type="SUPFAM" id="SSF51735">
    <property type="entry name" value="NAD(P)-binding Rossmann-fold domains"/>
    <property type="match status" value="1"/>
</dbReference>
<gene>
    <name evidence="3" type="ORF">BDK51DRAFT_10550</name>
</gene>
<dbReference type="InterPro" id="IPR036291">
    <property type="entry name" value="NAD(P)-bd_dom_sf"/>
</dbReference>
<dbReference type="Gene3D" id="1.10.3660.10">
    <property type="entry name" value="6-phosphogluconate dehydrogenase C-terminal like domain"/>
    <property type="match status" value="1"/>
</dbReference>
<dbReference type="PROSITE" id="PS51176">
    <property type="entry name" value="PDH_ADH"/>
    <property type="match status" value="1"/>
</dbReference>
<dbReference type="PANTHER" id="PTHR21363:SF0">
    <property type="entry name" value="PREPHENATE DEHYDROGENASE [NADP(+)]"/>
    <property type="match status" value="1"/>
</dbReference>
<dbReference type="InterPro" id="IPR050812">
    <property type="entry name" value="Preph/Arog_dehydrog"/>
</dbReference>
<organism evidence="3 4">
    <name type="scientific">Blyttiomyces helicus</name>
    <dbReference type="NCBI Taxonomy" id="388810"/>
    <lineage>
        <taxon>Eukaryota</taxon>
        <taxon>Fungi</taxon>
        <taxon>Fungi incertae sedis</taxon>
        <taxon>Chytridiomycota</taxon>
        <taxon>Chytridiomycota incertae sedis</taxon>
        <taxon>Chytridiomycetes</taxon>
        <taxon>Chytridiomycetes incertae sedis</taxon>
        <taxon>Blyttiomyces</taxon>
    </lineage>
</organism>
<dbReference type="Pfam" id="PF20463">
    <property type="entry name" value="PDH_C"/>
    <property type="match status" value="1"/>
</dbReference>
<keyword evidence="4" id="KW-1185">Reference proteome</keyword>
<dbReference type="AlphaFoldDB" id="A0A4V1IR50"/>
<dbReference type="GO" id="GO:0070403">
    <property type="term" value="F:NAD+ binding"/>
    <property type="evidence" value="ECO:0007669"/>
    <property type="project" value="TreeGrafter"/>
</dbReference>
<sequence>AADTKMNVLPDGYAVSRRSDFIIYSVEAANIEKVVAMYGPATKMGATVAGQTSVKEPEIRAFEKHLPPDVHIVTCHSMHGPNVNTKGQPLVVMRHRSDQASFEKVVRILQSLESEMVFLSYSDHDRITADTQAATHLAFLSMGTTWKVMSQFPWENPSYIGGIENVKTLMTLRIFSNKWHVYAGLAMMNPSAKAQVRQYARSVSDLFKLMIREKEDEFRNRIK</sequence>
<evidence type="ECO:0000259" key="2">
    <source>
        <dbReference type="PROSITE" id="PS51176"/>
    </source>
</evidence>
<protein>
    <submittedName>
        <fullName evidence="3">6-phosphogluconate dehydrogenase</fullName>
    </submittedName>
</protein>
<dbReference type="GO" id="GO:0006571">
    <property type="term" value="P:tyrosine biosynthetic process"/>
    <property type="evidence" value="ECO:0007669"/>
    <property type="project" value="InterPro"/>
</dbReference>
<dbReference type="InterPro" id="IPR046825">
    <property type="entry name" value="PDH_C"/>
</dbReference>
<dbReference type="OrthoDB" id="5399569at2759"/>